<dbReference type="PANTHER" id="PTHR32020:SF3">
    <property type="entry name" value="ARID DOMAIN-CONTAINING PROTEIN-RELATED"/>
    <property type="match status" value="1"/>
</dbReference>
<evidence type="ECO:0000313" key="1">
    <source>
        <dbReference type="Proteomes" id="UP000095282"/>
    </source>
</evidence>
<evidence type="ECO:0000313" key="2">
    <source>
        <dbReference type="WBParaSite" id="Csp11.Scaffold629.g9201.t1"/>
    </source>
</evidence>
<dbReference type="Pfam" id="PF03353">
    <property type="entry name" value="Lin-8"/>
    <property type="match status" value="1"/>
</dbReference>
<dbReference type="PANTHER" id="PTHR32020">
    <property type="entry name" value="LIN-8 DOMAIN CONTAINING-RELATED"/>
    <property type="match status" value="1"/>
</dbReference>
<reference evidence="2" key="1">
    <citation type="submission" date="2016-11" db="UniProtKB">
        <authorList>
            <consortium name="WormBaseParasite"/>
        </authorList>
    </citation>
    <scope>IDENTIFICATION</scope>
</reference>
<dbReference type="GO" id="GO:0005634">
    <property type="term" value="C:nucleus"/>
    <property type="evidence" value="ECO:0007669"/>
    <property type="project" value="TreeGrafter"/>
</dbReference>
<dbReference type="Proteomes" id="UP000095282">
    <property type="component" value="Unplaced"/>
</dbReference>
<dbReference type="AlphaFoldDB" id="A0A1I7UGW2"/>
<dbReference type="InterPro" id="IPR005020">
    <property type="entry name" value="LIN-8"/>
</dbReference>
<sequence>MPLSTPNTLSSANKMLNALIKEEDLPIWRQPPPIGHKMPEVPQRNPQRPITIEQYCNALTHQSESFIAVNPNDMMLKRVILKEIEEIPSFWQSSNAHHRQKFFPRIGCGVYQRTGLLVTPDAIKRQFNLIRNSLRERLRKGIVVQKLNPKETEEHMWGMPLYPSIRYLRSTLEEWERKTRYKLLVDPNGEPIVFDLDDDDDLEEVVPEPEEYQFEEEVVEMIDANPGHLPPVDQDQSFNNKGQIKRDPAGYQAPIIQQQATPRRPNDNYHPPLPQNPVDTFYQNQMMAATLSPVQEEDLKMDVMQISYHMNRVAREQPDKAKTIRFAMLQTILAFDRNEYHSVGDLFTDLAKTFQ</sequence>
<accession>A0A1I7UGW2</accession>
<organism evidence="1 2">
    <name type="scientific">Caenorhabditis tropicalis</name>
    <dbReference type="NCBI Taxonomy" id="1561998"/>
    <lineage>
        <taxon>Eukaryota</taxon>
        <taxon>Metazoa</taxon>
        <taxon>Ecdysozoa</taxon>
        <taxon>Nematoda</taxon>
        <taxon>Chromadorea</taxon>
        <taxon>Rhabditida</taxon>
        <taxon>Rhabditina</taxon>
        <taxon>Rhabditomorpha</taxon>
        <taxon>Rhabditoidea</taxon>
        <taxon>Rhabditidae</taxon>
        <taxon>Peloderinae</taxon>
        <taxon>Caenorhabditis</taxon>
    </lineage>
</organism>
<dbReference type="WBParaSite" id="Csp11.Scaffold629.g9201.t1">
    <property type="protein sequence ID" value="Csp11.Scaffold629.g9201.t1"/>
    <property type="gene ID" value="Csp11.Scaffold629.g9201"/>
</dbReference>
<proteinExistence type="predicted"/>
<keyword evidence="1" id="KW-1185">Reference proteome</keyword>
<name>A0A1I7UGW2_9PELO</name>
<protein>
    <submittedName>
        <fullName evidence="2">Uncharacterized protein</fullName>
    </submittedName>
</protein>